<evidence type="ECO:0000313" key="3">
    <source>
        <dbReference type="EMBL" id="NYI65916.1"/>
    </source>
</evidence>
<sequence>MPTGQHSFVEWLVRQSPSFIGEMLRRRADLAVPRPRDLTGLAARASTRTSVARAIDNLDMPHLQVLTAAVVLAGPPFDAATVSAASVRDRFGSGHGTAPTIKEITALLRDLNAAGLLWGPSGDLRIIGPAADVLGPHPAGLGPSFTAALSGADLEKVCNALGADDAPSAARALSDPDVLTEILAGLPGTAGEVIGKLDDGNPTGTHEQDLRVVPAGKARGVLEQLVARGILIATPPQRLTLSREAGIAYRGGAVFRRLDSSPPRPGDPEDGARPLDQSLVDSLAAGAAHDVLRLVDEMLAEFEAREFSRLRAGGLGVRDQRKLAHAVDLSMSDAARLLELAYAAGLLGTTDEERPVWLPTPAADDWRAAEPGVQWQRLATAWFAASRAALFIGRRDASGSTPVALGPGLDRTALQMAKREVFGLLARSSGIDSAGVRSLLEWRLPRAGAEFAELAASVMSDALWLGLLGSVRPGSGVAALCTAGRAIVTGHDDTAAEQMSRALPARLDHVILQADLTAVAPGPLAPDLADTLAKLATVEGRGQGTVYRFSDESVKSAMRRGWDAGRILSFLDEHSEGRLPQPLEYLVHDVARRFGRLRLGAARSYVRSESAHLLDELMAAAEHPSAPAVLDGLRRIADTVVVSPSDPTMLADALAQAGVAVVAEAADGQVLVQSIAHPRAEQAPPRPVRAPTMEMPAGDASELAAELHEAEKSRSSTSSASTAEEPAVSFALLREAINDKRRVWLGVSDQSGHIRHILAQPLTLVGGRLHVHDVAQGNDLTIVAHRLTGVSPVTPSTDEGE</sequence>
<evidence type="ECO:0000256" key="1">
    <source>
        <dbReference type="SAM" id="MobiDB-lite"/>
    </source>
</evidence>
<feature type="compositionally biased region" description="Low complexity" evidence="1">
    <location>
        <begin position="715"/>
        <end position="725"/>
    </location>
</feature>
<dbReference type="InterPro" id="IPR032830">
    <property type="entry name" value="XPB/Ssl2_N"/>
</dbReference>
<feature type="region of interest" description="Disordered" evidence="1">
    <location>
        <begin position="676"/>
        <end position="725"/>
    </location>
</feature>
<dbReference type="RefSeq" id="WP_179424942.1">
    <property type="nucleotide sequence ID" value="NZ_JACBZP010000001.1"/>
</dbReference>
<evidence type="ECO:0000313" key="4">
    <source>
        <dbReference type="Proteomes" id="UP000539111"/>
    </source>
</evidence>
<proteinExistence type="predicted"/>
<comment type="caution">
    <text evidence="3">The sequence shown here is derived from an EMBL/GenBank/DDBJ whole genome shotgun (WGS) entry which is preliminary data.</text>
</comment>
<gene>
    <name evidence="3" type="ORF">BJY26_000222</name>
</gene>
<keyword evidence="4" id="KW-1185">Reference proteome</keyword>
<accession>A0A7Z0AB39</accession>
<feature type="region of interest" description="Disordered" evidence="1">
    <location>
        <begin position="256"/>
        <end position="275"/>
    </location>
</feature>
<evidence type="ECO:0000259" key="2">
    <source>
        <dbReference type="Pfam" id="PF13625"/>
    </source>
</evidence>
<dbReference type="Pfam" id="PF13625">
    <property type="entry name" value="Helicase_C_3"/>
    <property type="match status" value="1"/>
</dbReference>
<name>A0A7Z0AB39_9MICO</name>
<protein>
    <recommendedName>
        <fullName evidence="2">Helicase XPB/Ssl2 N-terminal domain-containing protein</fullName>
    </recommendedName>
</protein>
<feature type="compositionally biased region" description="Basic and acidic residues" evidence="1">
    <location>
        <begin position="705"/>
        <end position="714"/>
    </location>
</feature>
<reference evidence="3 4" key="1">
    <citation type="submission" date="2020-07" db="EMBL/GenBank/DDBJ databases">
        <title>Sequencing the genomes of 1000 actinobacteria strains.</title>
        <authorList>
            <person name="Klenk H.-P."/>
        </authorList>
    </citation>
    <scope>NUCLEOTIDE SEQUENCE [LARGE SCALE GENOMIC DNA]</scope>
    <source>
        <strain evidence="3 4">DSM 26341</strain>
    </source>
</reference>
<organism evidence="3 4">
    <name type="scientific">Spelaeicoccus albus</name>
    <dbReference type="NCBI Taxonomy" id="1280376"/>
    <lineage>
        <taxon>Bacteria</taxon>
        <taxon>Bacillati</taxon>
        <taxon>Actinomycetota</taxon>
        <taxon>Actinomycetes</taxon>
        <taxon>Micrococcales</taxon>
        <taxon>Brevibacteriaceae</taxon>
        <taxon>Spelaeicoccus</taxon>
    </lineage>
</organism>
<feature type="domain" description="Helicase XPB/Ssl2 N-terminal" evidence="2">
    <location>
        <begin position="510"/>
        <end position="622"/>
    </location>
</feature>
<dbReference type="Proteomes" id="UP000539111">
    <property type="component" value="Unassembled WGS sequence"/>
</dbReference>
<dbReference type="EMBL" id="JACBZP010000001">
    <property type="protein sequence ID" value="NYI65916.1"/>
    <property type="molecule type" value="Genomic_DNA"/>
</dbReference>
<dbReference type="AlphaFoldDB" id="A0A7Z0AB39"/>